<keyword evidence="1" id="KW-0496">Mitochondrion</keyword>
<dbReference type="KEGG" id="bvk:117240014"/>
<keyword evidence="1" id="KW-0472">Membrane</keyword>
<dbReference type="RefSeq" id="XP_033361733.1">
    <property type="nucleotide sequence ID" value="XM_033505842.1"/>
</dbReference>
<keyword evidence="1" id="KW-0653">Protein transport</keyword>
<dbReference type="Pfam" id="PF02953">
    <property type="entry name" value="zf-Tim10_DDP"/>
    <property type="match status" value="1"/>
</dbReference>
<keyword evidence="1" id="KW-0999">Mitochondrion inner membrane</keyword>
<keyword evidence="1" id="KW-0143">Chaperone</keyword>
<feature type="domain" description="Tim10-like" evidence="2">
    <location>
        <begin position="20"/>
        <end position="80"/>
    </location>
</feature>
<evidence type="ECO:0000256" key="1">
    <source>
        <dbReference type="RuleBase" id="RU367043"/>
    </source>
</evidence>
<keyword evidence="1" id="KW-1015">Disulfide bond</keyword>
<dbReference type="AlphaFoldDB" id="A0A6J3L7Z1"/>
<dbReference type="Gene3D" id="1.10.287.810">
    <property type="entry name" value="Mitochondrial import inner membrane translocase subunit tim13 like domains"/>
    <property type="match status" value="1"/>
</dbReference>
<keyword evidence="1" id="KW-0813">Transport</keyword>
<keyword evidence="3" id="KW-1185">Reference proteome</keyword>
<evidence type="ECO:0000259" key="2">
    <source>
        <dbReference type="Pfam" id="PF02953"/>
    </source>
</evidence>
<keyword evidence="1" id="KW-0811">Translocation</keyword>
<dbReference type="InterPro" id="IPR035427">
    <property type="entry name" value="Tim10-like_dom_sf"/>
</dbReference>
<comment type="subcellular location">
    <subcellularLocation>
        <location evidence="1">Mitochondrion inner membrane</location>
        <topology evidence="1">Peripheral membrane protein</topology>
        <orientation evidence="1">Intermembrane side</orientation>
    </subcellularLocation>
</comment>
<comment type="similarity">
    <text evidence="1">Belongs to the small Tim family.</text>
</comment>
<evidence type="ECO:0000313" key="4">
    <source>
        <dbReference type="RefSeq" id="XP_033361733.1"/>
    </source>
</evidence>
<organism evidence="3 4">
    <name type="scientific">Bombus vosnesenskii</name>
    <dbReference type="NCBI Taxonomy" id="207650"/>
    <lineage>
        <taxon>Eukaryota</taxon>
        <taxon>Metazoa</taxon>
        <taxon>Ecdysozoa</taxon>
        <taxon>Arthropoda</taxon>
        <taxon>Hexapoda</taxon>
        <taxon>Insecta</taxon>
        <taxon>Pterygota</taxon>
        <taxon>Neoptera</taxon>
        <taxon>Endopterygota</taxon>
        <taxon>Hymenoptera</taxon>
        <taxon>Apocrita</taxon>
        <taxon>Aculeata</taxon>
        <taxon>Apoidea</taxon>
        <taxon>Anthophila</taxon>
        <taxon>Apidae</taxon>
        <taxon>Bombus</taxon>
        <taxon>Pyrobombus</taxon>
    </lineage>
</organism>
<dbReference type="SUPFAM" id="SSF144122">
    <property type="entry name" value="Tim10-like"/>
    <property type="match status" value="1"/>
</dbReference>
<name>A0A6J3L7Z1_9HYME</name>
<gene>
    <name evidence="4" type="primary">LOC117240014</name>
</gene>
<comment type="function">
    <text evidence="1">Mitochondrial intermembrane chaperone that participates in the import and insertion of some multi-pass transmembrane proteins into the mitochondrial inner membrane. Also required for the transfer of beta-barrel precursors from the TOM complex to the sorting and assembly machinery (SAM complex) of the outer membrane. Acts as a chaperone-like protein that protects the hydrophobic precursors from aggregation and guide them through the mitochondrial intermembrane space.</text>
</comment>
<dbReference type="GO" id="GO:0005743">
    <property type="term" value="C:mitochondrial inner membrane"/>
    <property type="evidence" value="ECO:0007669"/>
    <property type="project" value="UniProtKB-SubCell"/>
</dbReference>
<comment type="subunit">
    <text evidence="1">Heterohexamer.</text>
</comment>
<reference evidence="4" key="1">
    <citation type="submission" date="2025-08" db="UniProtKB">
        <authorList>
            <consortium name="RefSeq"/>
        </authorList>
    </citation>
    <scope>IDENTIFICATION</scope>
    <source>
        <tissue evidence="4">Muscle</tissue>
    </source>
</reference>
<comment type="domain">
    <text evidence="1">The twin CX3C motif contains 4 conserved Cys residues that form 2 disulfide bonds in the mitochondrial intermembrane space.</text>
</comment>
<dbReference type="GeneID" id="117240014"/>
<evidence type="ECO:0000313" key="3">
    <source>
        <dbReference type="Proteomes" id="UP000504631"/>
    </source>
</evidence>
<accession>A0A6J3L7Z1</accession>
<dbReference type="GO" id="GO:0015031">
    <property type="term" value="P:protein transport"/>
    <property type="evidence" value="ECO:0007669"/>
    <property type="project" value="UniProtKB-KW"/>
</dbReference>
<dbReference type="Proteomes" id="UP000504631">
    <property type="component" value="Unplaced"/>
</dbReference>
<protein>
    <recommendedName>
        <fullName evidence="1">Mitochondrial import inner membrane translocase subunit</fullName>
    </recommendedName>
</protein>
<dbReference type="InterPro" id="IPR004217">
    <property type="entry name" value="Tim10-like"/>
</dbReference>
<sequence>MTFMKDQRSKGTVDEQLQTFIERESKNQQFQRLTFNITDICWQLCIGTPGSSLSSTNRSCIVNCVERFIDTSNFIAYRLRNTVLTNAAEVDVQ</sequence>
<proteinExistence type="inferred from homology"/>